<evidence type="ECO:0000259" key="5">
    <source>
        <dbReference type="Pfam" id="PF03717"/>
    </source>
</evidence>
<gene>
    <name evidence="6" type="ORF">COX36_04065</name>
</gene>
<comment type="caution">
    <text evidence="6">The sequence shown here is derived from an EMBL/GenBank/DDBJ whole genome shotgun (WGS) entry which is preliminary data.</text>
</comment>
<dbReference type="SUPFAM" id="SSF56601">
    <property type="entry name" value="beta-lactamase/transpeptidase-like"/>
    <property type="match status" value="1"/>
</dbReference>
<comment type="subcellular location">
    <subcellularLocation>
        <location evidence="1">Membrane</location>
    </subcellularLocation>
</comment>
<dbReference type="GO" id="GO:0008658">
    <property type="term" value="F:penicillin binding"/>
    <property type="evidence" value="ECO:0007669"/>
    <property type="project" value="InterPro"/>
</dbReference>
<name>A0A2G9YXX6_9BACT</name>
<dbReference type="PANTHER" id="PTHR30627">
    <property type="entry name" value="PEPTIDOGLYCAN D,D-TRANSPEPTIDASE"/>
    <property type="match status" value="1"/>
</dbReference>
<evidence type="ECO:0000256" key="1">
    <source>
        <dbReference type="ARBA" id="ARBA00004370"/>
    </source>
</evidence>
<dbReference type="InterPro" id="IPR005311">
    <property type="entry name" value="PBP_dimer"/>
</dbReference>
<dbReference type="Gene3D" id="3.40.710.10">
    <property type="entry name" value="DD-peptidase/beta-lactamase superfamily"/>
    <property type="match status" value="1"/>
</dbReference>
<evidence type="ECO:0000313" key="7">
    <source>
        <dbReference type="Proteomes" id="UP000230273"/>
    </source>
</evidence>
<dbReference type="Pfam" id="PF03717">
    <property type="entry name" value="PBP_dimer"/>
    <property type="match status" value="1"/>
</dbReference>
<dbReference type="GO" id="GO:0005886">
    <property type="term" value="C:plasma membrane"/>
    <property type="evidence" value="ECO:0007669"/>
    <property type="project" value="TreeGrafter"/>
</dbReference>
<dbReference type="GO" id="GO:0071555">
    <property type="term" value="P:cell wall organization"/>
    <property type="evidence" value="ECO:0007669"/>
    <property type="project" value="TreeGrafter"/>
</dbReference>
<dbReference type="SUPFAM" id="SSF56519">
    <property type="entry name" value="Penicillin binding protein dimerisation domain"/>
    <property type="match status" value="1"/>
</dbReference>
<proteinExistence type="predicted"/>
<keyword evidence="3" id="KW-0812">Transmembrane</keyword>
<evidence type="ECO:0008006" key="8">
    <source>
        <dbReference type="Google" id="ProtNLM"/>
    </source>
</evidence>
<dbReference type="Gene3D" id="3.30.450.330">
    <property type="match status" value="1"/>
</dbReference>
<dbReference type="Proteomes" id="UP000230273">
    <property type="component" value="Unassembled WGS sequence"/>
</dbReference>
<evidence type="ECO:0000256" key="3">
    <source>
        <dbReference type="SAM" id="Phobius"/>
    </source>
</evidence>
<keyword evidence="2 3" id="KW-0472">Membrane</keyword>
<feature type="domain" description="Penicillin-binding protein dimerisation" evidence="5">
    <location>
        <begin position="50"/>
        <end position="188"/>
    </location>
</feature>
<evidence type="ECO:0000313" key="6">
    <source>
        <dbReference type="EMBL" id="PIP23301.1"/>
    </source>
</evidence>
<dbReference type="AlphaFoldDB" id="A0A2G9YXX6"/>
<dbReference type="PANTHER" id="PTHR30627:SF1">
    <property type="entry name" value="PEPTIDOGLYCAN D,D-TRANSPEPTIDASE FTSI"/>
    <property type="match status" value="1"/>
</dbReference>
<dbReference type="InterPro" id="IPR012338">
    <property type="entry name" value="Beta-lactam/transpept-like"/>
</dbReference>
<dbReference type="InterPro" id="IPR001460">
    <property type="entry name" value="PCN-bd_Tpept"/>
</dbReference>
<reference evidence="6 7" key="1">
    <citation type="submission" date="2017-09" db="EMBL/GenBank/DDBJ databases">
        <title>Depth-based differentiation of microbial function through sediment-hosted aquifers and enrichment of novel symbionts in the deep terrestrial subsurface.</title>
        <authorList>
            <person name="Probst A.J."/>
            <person name="Ladd B."/>
            <person name="Jarett J.K."/>
            <person name="Geller-Mcgrath D.E."/>
            <person name="Sieber C.M."/>
            <person name="Emerson J.B."/>
            <person name="Anantharaman K."/>
            <person name="Thomas B.C."/>
            <person name="Malmstrom R."/>
            <person name="Stieglmeier M."/>
            <person name="Klingl A."/>
            <person name="Woyke T."/>
            <person name="Ryan C.M."/>
            <person name="Banfield J.F."/>
        </authorList>
    </citation>
    <scope>NUCLEOTIDE SEQUENCE [LARGE SCALE GENOMIC DNA]</scope>
    <source>
        <strain evidence="6">CG23_combo_of_CG06-09_8_20_14_all_38_19</strain>
    </source>
</reference>
<feature type="transmembrane region" description="Helical" evidence="3">
    <location>
        <begin position="6"/>
        <end position="26"/>
    </location>
</feature>
<dbReference type="Pfam" id="PF00905">
    <property type="entry name" value="Transpeptidase"/>
    <property type="match status" value="1"/>
</dbReference>
<sequence length="564" mass="63515">MRNWRINLIFLFFILFSATIIGRLIYIQIIKGDLYKALAQGQQNFFTSNQGERGKIFLQDKNGNFYPVAVNKNWEMVYAVPKEIKEKEKTAEILSRVLDLESNSILGKINNEDSYFIPLKNKLSNKETEQLKSLEIPGIYTKEEVLRYYPQERLASHIIGFLGGDGTGQYGIEGYYEDILRGKEEAVAKEKGLKGFLITDLEKLLAQNGSDLVLSIDYNIQFVAEKLLEDYKKQLEFEEGQIIVIDPSSGKILALVQAPNFDPNNYSQEPNLEIFQNGAVQKIYEPGSAFKPFTMAAALDKEKVTPQTVYTDEGVIKIGGYKIYNYDQRTWGERTMTEVLEKSINTGAVFAERQMGDEIFLDYLKNFGFFEQTGIDLQGEVFSENKEFKKGYEVNFATASFGQGIEITPIQMVRAFCALSNGGKLVKPYVVERVISGDGKIEEKKSEIEKQVISSRTASTITAMLVSVVEKGTAKRAKIPGYYIAGKTGTAQVAFPALGIQKSGYSEKTIQTFVGYAPAFNPKFLILVKLNNPNVRTAEISAVLVFHDLAKYIIDYMQIPPDYE</sequence>
<dbReference type="Gene3D" id="1.10.150.770">
    <property type="match status" value="1"/>
</dbReference>
<dbReference type="Gene3D" id="3.90.1310.10">
    <property type="entry name" value="Penicillin-binding protein 2a (Domain 2)"/>
    <property type="match status" value="1"/>
</dbReference>
<dbReference type="InterPro" id="IPR050515">
    <property type="entry name" value="Beta-lactam/transpept"/>
</dbReference>
<dbReference type="EMBL" id="PCRP01000066">
    <property type="protein sequence ID" value="PIP23301.1"/>
    <property type="molecule type" value="Genomic_DNA"/>
</dbReference>
<feature type="domain" description="Penicillin-binding protein transpeptidase" evidence="4">
    <location>
        <begin position="242"/>
        <end position="539"/>
    </location>
</feature>
<organism evidence="6 7">
    <name type="scientific">Candidatus Nealsonbacteria bacterium CG23_combo_of_CG06-09_8_20_14_all_38_19</name>
    <dbReference type="NCBI Taxonomy" id="1974721"/>
    <lineage>
        <taxon>Bacteria</taxon>
        <taxon>Candidatus Nealsoniibacteriota</taxon>
    </lineage>
</organism>
<accession>A0A2G9YXX6</accession>
<protein>
    <recommendedName>
        <fullName evidence="8">Penicillin-binding protein 2</fullName>
    </recommendedName>
</protein>
<evidence type="ECO:0000256" key="2">
    <source>
        <dbReference type="ARBA" id="ARBA00023136"/>
    </source>
</evidence>
<dbReference type="InterPro" id="IPR036138">
    <property type="entry name" value="PBP_dimer_sf"/>
</dbReference>
<keyword evidence="3" id="KW-1133">Transmembrane helix</keyword>
<evidence type="ECO:0000259" key="4">
    <source>
        <dbReference type="Pfam" id="PF00905"/>
    </source>
</evidence>